<evidence type="ECO:0000313" key="6">
    <source>
        <dbReference type="Proteomes" id="UP000094526"/>
    </source>
</evidence>
<dbReference type="OrthoDB" id="2102561at2759"/>
<dbReference type="GO" id="GO:0006654">
    <property type="term" value="P:phosphatidic acid biosynthetic process"/>
    <property type="evidence" value="ECO:0007669"/>
    <property type="project" value="TreeGrafter"/>
</dbReference>
<accession>A0A1C1D051</accession>
<dbReference type="GO" id="GO:0019433">
    <property type="term" value="P:triglyceride catabolic process"/>
    <property type="evidence" value="ECO:0007669"/>
    <property type="project" value="TreeGrafter"/>
</dbReference>
<name>A0A1C1D051_9EURO</name>
<organism evidence="5 6">
    <name type="scientific">Cladophialophora carrionii</name>
    <dbReference type="NCBI Taxonomy" id="86049"/>
    <lineage>
        <taxon>Eukaryota</taxon>
        <taxon>Fungi</taxon>
        <taxon>Dikarya</taxon>
        <taxon>Ascomycota</taxon>
        <taxon>Pezizomycotina</taxon>
        <taxon>Eurotiomycetes</taxon>
        <taxon>Chaetothyriomycetidae</taxon>
        <taxon>Chaetothyriales</taxon>
        <taxon>Herpotrichiellaceae</taxon>
        <taxon>Cladophialophora</taxon>
    </lineage>
</organism>
<dbReference type="InterPro" id="IPR036291">
    <property type="entry name" value="NAD(P)-bd_dom_sf"/>
</dbReference>
<dbReference type="CDD" id="cd05374">
    <property type="entry name" value="17beta-HSD-like_SDR_c"/>
    <property type="match status" value="1"/>
</dbReference>
<dbReference type="PANTHER" id="PTHR44169">
    <property type="entry name" value="NADPH-DEPENDENT 1-ACYLDIHYDROXYACETONE PHOSPHATE REDUCTASE"/>
    <property type="match status" value="1"/>
</dbReference>
<gene>
    <name evidence="5" type="primary">ayr1</name>
    <name evidence="5" type="ORF">CLCR_00196</name>
</gene>
<dbReference type="Proteomes" id="UP000094526">
    <property type="component" value="Unassembled WGS sequence"/>
</dbReference>
<dbReference type="InterPro" id="IPR002347">
    <property type="entry name" value="SDR_fam"/>
</dbReference>
<evidence type="ECO:0000256" key="4">
    <source>
        <dbReference type="RuleBase" id="RU000363"/>
    </source>
</evidence>
<evidence type="ECO:0000256" key="2">
    <source>
        <dbReference type="ARBA" id="ARBA00022857"/>
    </source>
</evidence>
<keyword evidence="2" id="KW-0521">NADP</keyword>
<dbReference type="VEuPathDB" id="FungiDB:CLCR_00196"/>
<dbReference type="eggNOG" id="KOG1209">
    <property type="taxonomic scope" value="Eukaryota"/>
</dbReference>
<dbReference type="EMBL" id="LGRB01000006">
    <property type="protein sequence ID" value="OCT54112.1"/>
    <property type="molecule type" value="Genomic_DNA"/>
</dbReference>
<dbReference type="SUPFAM" id="SSF51735">
    <property type="entry name" value="NAD(P)-binding Rossmann-fold domains"/>
    <property type="match status" value="1"/>
</dbReference>
<dbReference type="InterPro" id="IPR020904">
    <property type="entry name" value="Sc_DH/Rdtase_CS"/>
</dbReference>
<evidence type="ECO:0000313" key="5">
    <source>
        <dbReference type="EMBL" id="OCT54112.1"/>
    </source>
</evidence>
<dbReference type="Pfam" id="PF00106">
    <property type="entry name" value="adh_short"/>
    <property type="match status" value="1"/>
</dbReference>
<sequence length="298" mass="32533">MSRTVLITGCSDGGLGAALAVAFHKHGHHVFATARNPDKMASLKQMNIETLQLDVTSEDSIKAAVEAISEKTHGSLDILVNNAGTGYSTPLLDASIPDVAKLLELNTLSVLRVTQFFFPLLRNAQDGALLVNNTSCASAMAVPLQGPYSMSKAATASMSDVLRQELWPFNIKVVDLKTGTVQSNFFANTTSSGSSQGGEIHLPERSPYVPGKEQVEKFMRTDIDVTAIPADQWAEAVVRDLSRKNPPLHVWRGGNAFQVWLATWLPVGMTDGMMRKMTGLDLVEKYYRGLRDREQKTK</sequence>
<keyword evidence="3" id="KW-0560">Oxidoreductase</keyword>
<evidence type="ECO:0000256" key="1">
    <source>
        <dbReference type="ARBA" id="ARBA00006484"/>
    </source>
</evidence>
<dbReference type="GO" id="GO:0000140">
    <property type="term" value="F:acylglycerone-phosphate reductase (NADP+) activity"/>
    <property type="evidence" value="ECO:0007669"/>
    <property type="project" value="TreeGrafter"/>
</dbReference>
<proteinExistence type="inferred from homology"/>
<dbReference type="PROSITE" id="PS00061">
    <property type="entry name" value="ADH_SHORT"/>
    <property type="match status" value="1"/>
</dbReference>
<comment type="similarity">
    <text evidence="1 4">Belongs to the short-chain dehydrogenases/reductases (SDR) family.</text>
</comment>
<dbReference type="GO" id="GO:0005811">
    <property type="term" value="C:lipid droplet"/>
    <property type="evidence" value="ECO:0007669"/>
    <property type="project" value="TreeGrafter"/>
</dbReference>
<comment type="caution">
    <text evidence="5">The sequence shown here is derived from an EMBL/GenBank/DDBJ whole genome shotgun (WGS) entry which is preliminary data.</text>
</comment>
<dbReference type="PRINTS" id="PR00081">
    <property type="entry name" value="GDHRDH"/>
</dbReference>
<keyword evidence="6" id="KW-1185">Reference proteome</keyword>
<evidence type="ECO:0000256" key="3">
    <source>
        <dbReference type="ARBA" id="ARBA00023002"/>
    </source>
</evidence>
<dbReference type="GO" id="GO:0004806">
    <property type="term" value="F:triacylglycerol lipase activity"/>
    <property type="evidence" value="ECO:0007669"/>
    <property type="project" value="TreeGrafter"/>
</dbReference>
<dbReference type="Gene3D" id="3.40.50.720">
    <property type="entry name" value="NAD(P)-binding Rossmann-like Domain"/>
    <property type="match status" value="1"/>
</dbReference>
<dbReference type="AlphaFoldDB" id="A0A1C1D051"/>
<dbReference type="PRINTS" id="PR00080">
    <property type="entry name" value="SDRFAMILY"/>
</dbReference>
<reference evidence="6" key="1">
    <citation type="submission" date="2015-07" db="EMBL/GenBank/DDBJ databases">
        <authorList>
            <person name="Teixeira M.M."/>
            <person name="Souza R.C."/>
            <person name="Almeida L.G."/>
            <person name="Vicente V.A."/>
            <person name="de Hoog S."/>
            <person name="Bocca A.L."/>
            <person name="de Almeida S.R."/>
            <person name="Vasconcelos A.T."/>
            <person name="Felipe M.S."/>
        </authorList>
    </citation>
    <scope>NUCLEOTIDE SEQUENCE [LARGE SCALE GENOMIC DNA]</scope>
    <source>
        <strain evidence="6">KSF</strain>
    </source>
</reference>
<dbReference type="STRING" id="86049.A0A1C1D051"/>
<dbReference type="GO" id="GO:0005783">
    <property type="term" value="C:endoplasmic reticulum"/>
    <property type="evidence" value="ECO:0007669"/>
    <property type="project" value="TreeGrafter"/>
</dbReference>
<dbReference type="VEuPathDB" id="FungiDB:G647_02587"/>
<protein>
    <submittedName>
        <fullName evidence="5">NADPH-dependent 1-acyldihydroxyacetone phosphate reductase</fullName>
    </submittedName>
</protein>
<dbReference type="PANTHER" id="PTHR44169:SF3">
    <property type="entry name" value="SHORT-CHAIN DEHYDROGENASE SRDE"/>
    <property type="match status" value="1"/>
</dbReference>